<evidence type="ECO:0000313" key="5">
    <source>
        <dbReference type="Proteomes" id="UP001183607"/>
    </source>
</evidence>
<evidence type="ECO:0000313" key="4">
    <source>
        <dbReference type="EMBL" id="MDT0415249.1"/>
    </source>
</evidence>
<dbReference type="InterPro" id="IPR044927">
    <property type="entry name" value="Endonuclea_NS_2"/>
</dbReference>
<dbReference type="AlphaFoldDB" id="A0ABD5E1B7"/>
<dbReference type="InterPro" id="IPR044929">
    <property type="entry name" value="DNA/RNA_non-sp_Endonuclease_sf"/>
</dbReference>
<dbReference type="Proteomes" id="UP001183607">
    <property type="component" value="Unassembled WGS sequence"/>
</dbReference>
<organism evidence="4 5">
    <name type="scientific">Streptomyces evansiae</name>
    <dbReference type="NCBI Taxonomy" id="3075535"/>
    <lineage>
        <taxon>Bacteria</taxon>
        <taxon>Bacillati</taxon>
        <taxon>Actinomycetota</taxon>
        <taxon>Actinomycetes</taxon>
        <taxon>Kitasatosporales</taxon>
        <taxon>Streptomycetaceae</taxon>
        <taxon>Streptomyces</taxon>
    </lineage>
</organism>
<keyword evidence="2" id="KW-0732">Signal</keyword>
<reference evidence="5" key="1">
    <citation type="submission" date="2023-07" db="EMBL/GenBank/DDBJ databases">
        <title>30 novel species of actinomycetes from the DSMZ collection.</title>
        <authorList>
            <person name="Nouioui I."/>
        </authorList>
    </citation>
    <scope>NUCLEOTIDE SEQUENCE [LARGE SCALE GENOMIC DNA]</scope>
    <source>
        <strain evidence="5">DSM 41982</strain>
    </source>
</reference>
<feature type="compositionally biased region" description="Polar residues" evidence="1">
    <location>
        <begin position="76"/>
        <end position="86"/>
    </location>
</feature>
<feature type="compositionally biased region" description="Low complexity" evidence="1">
    <location>
        <begin position="48"/>
        <end position="72"/>
    </location>
</feature>
<feature type="signal peptide" evidence="2">
    <location>
        <begin position="1"/>
        <end position="42"/>
    </location>
</feature>
<dbReference type="EMBL" id="JAVRER010000008">
    <property type="protein sequence ID" value="MDT0415249.1"/>
    <property type="molecule type" value="Genomic_DNA"/>
</dbReference>
<evidence type="ECO:0000256" key="2">
    <source>
        <dbReference type="SAM" id="SignalP"/>
    </source>
</evidence>
<evidence type="ECO:0000259" key="3">
    <source>
        <dbReference type="Pfam" id="PF13930"/>
    </source>
</evidence>
<keyword evidence="4" id="KW-0378">Hydrolase</keyword>
<feature type="domain" description="Type VII secretion system protein EssD-like" evidence="3">
    <location>
        <begin position="520"/>
        <end position="625"/>
    </location>
</feature>
<dbReference type="Pfam" id="PF13930">
    <property type="entry name" value="Endonuclea_NS_2"/>
    <property type="match status" value="1"/>
</dbReference>
<evidence type="ECO:0000256" key="1">
    <source>
        <dbReference type="SAM" id="MobiDB-lite"/>
    </source>
</evidence>
<name>A0ABD5E1B7_9ACTN</name>
<keyword evidence="4" id="KW-0255">Endonuclease</keyword>
<keyword evidence="4" id="KW-0540">Nuclease</keyword>
<accession>A0ABD5E1B7</accession>
<feature type="region of interest" description="Disordered" evidence="1">
    <location>
        <begin position="37"/>
        <end position="93"/>
    </location>
</feature>
<proteinExistence type="predicted"/>
<protein>
    <submittedName>
        <fullName evidence="4">DNA/RNA non-specific endonuclease</fullName>
    </submittedName>
</protein>
<dbReference type="Gene3D" id="3.40.570.10">
    <property type="entry name" value="Extracellular Endonuclease, subunit A"/>
    <property type="match status" value="1"/>
</dbReference>
<gene>
    <name evidence="4" type="ORF">RM574_07050</name>
</gene>
<sequence length="655" mass="67834">MRHQHPFRIRPAGPPRRRARAAVLAVVTALTLTTTAVGTSQAAQPESTATRQTAATTSPAGATGATTRTGAAPETSAVSLTGTHCTPTAAGSRERRAGATEACVSASPAQAAPRSRSAIAPLADASCAITAPGTYSYERFSYCVSGINVLYVLRDSKGAELGRGTLQVATSATLPKAATTWQEQVTVRMTAASGEVTALNAKLRASCSTGCTATKTAPWYGGDLVLDQSLSGSVAYSSSPAQGAAAEFTTSYKLYVTSPGATAVDPNASWDNPRKVRCDNAVGGTSPAGCAVPSVMPVVPLKATASDPGGAVAAYDWAQKNLDGAWGTKGKPLTRATSGASARTAATCAGFTPETDLLDNDTCGDFPFGETKEGGSAGSDCVDVIPNLSHGEWDTYILNDARDPDPSRPCVRAHVKDADRQFAAGQLAEGFADQRVIDADQFELTLSTPDGGPQASCLDETLPDGRVPSGDGWILNTSEPVEAVNKTTDPVGKAGERPTRAQACVGLGYVKGKPAGGDITGWQDAKLYRTAQSPGTKLARCHLVPNVIGGRGNQYNLVPCWQVGMNTGTPSMRTYEAMAEKLVKGETDDAGRSLGPDDAIFYQVTPVYKDATSTIPVGVTMIATIERANGPSEQLFPNVYVTNTLENTGTLNLGN</sequence>
<dbReference type="GO" id="GO:0004519">
    <property type="term" value="F:endonuclease activity"/>
    <property type="evidence" value="ECO:0007669"/>
    <property type="project" value="UniProtKB-KW"/>
</dbReference>
<comment type="caution">
    <text evidence="4">The sequence shown here is derived from an EMBL/GenBank/DDBJ whole genome shotgun (WGS) entry which is preliminary data.</text>
</comment>
<dbReference type="RefSeq" id="WP_311676785.1">
    <property type="nucleotide sequence ID" value="NZ_JAVRER010000008.1"/>
</dbReference>
<feature type="chain" id="PRO_5044894229" evidence="2">
    <location>
        <begin position="43"/>
        <end position="655"/>
    </location>
</feature>